<evidence type="ECO:0000259" key="1">
    <source>
        <dbReference type="Pfam" id="PF04293"/>
    </source>
</evidence>
<protein>
    <recommendedName>
        <fullName evidence="4">SpoVR family protein</fullName>
    </recommendedName>
</protein>
<proteinExistence type="predicted"/>
<evidence type="ECO:0000259" key="2">
    <source>
        <dbReference type="Pfam" id="PF24755"/>
    </source>
</evidence>
<evidence type="ECO:0008006" key="4">
    <source>
        <dbReference type="Google" id="ProtNLM"/>
    </source>
</evidence>
<dbReference type="EMBL" id="LAZR01001744">
    <property type="protein sequence ID" value="KKN39777.1"/>
    <property type="molecule type" value="Genomic_DNA"/>
</dbReference>
<dbReference type="NCBIfam" id="NF008737">
    <property type="entry name" value="PRK11767.1"/>
    <property type="match status" value="1"/>
</dbReference>
<reference evidence="3" key="1">
    <citation type="journal article" date="2015" name="Nature">
        <title>Complex archaea that bridge the gap between prokaryotes and eukaryotes.</title>
        <authorList>
            <person name="Spang A."/>
            <person name="Saw J.H."/>
            <person name="Jorgensen S.L."/>
            <person name="Zaremba-Niedzwiedzka K."/>
            <person name="Martijn J."/>
            <person name="Lind A.E."/>
            <person name="van Eijk R."/>
            <person name="Schleper C."/>
            <person name="Guy L."/>
            <person name="Ettema T.J."/>
        </authorList>
    </citation>
    <scope>NUCLEOTIDE SEQUENCE</scope>
</reference>
<evidence type="ECO:0000313" key="3">
    <source>
        <dbReference type="EMBL" id="KKN39777.1"/>
    </source>
</evidence>
<dbReference type="PANTHER" id="PTHR30029:SF2">
    <property type="entry name" value="STAGE V SPORULATION PROTEIN R"/>
    <property type="match status" value="1"/>
</dbReference>
<dbReference type="Pfam" id="PF04293">
    <property type="entry name" value="SpoVR"/>
    <property type="match status" value="1"/>
</dbReference>
<dbReference type="InterPro" id="IPR057008">
    <property type="entry name" value="SpoVR-like_C"/>
</dbReference>
<name>A0A0F9QS18_9ZZZZ</name>
<gene>
    <name evidence="3" type="ORF">LCGC14_0740170</name>
</gene>
<dbReference type="AlphaFoldDB" id="A0A0F9QS18"/>
<comment type="caution">
    <text evidence="3">The sequence shown here is derived from an EMBL/GenBank/DDBJ whole genome shotgun (WGS) entry which is preliminary data.</text>
</comment>
<sequence>MTKANKYLWTTSEWTFEKIEKVDREIRRIATEKYKLDTYPNQIEVITSEQMLSAYSSVGMPVLYDHWSFGKQFVYQQKDYKRGRMGLAYEIVINSSPCISYLMEENTMTMQALVVAHAAYGHNSFFKNNYLFKQWTDAESIIDYLLFAKRYIGQCEEKYGEEAVEEVLDSCHALQNYGVDRYKKPRKLSIEKEKKRQRTRERIRQEQVNDIWKTLPASAKKKKKKKKRFPPETQENILYFIEKNSPILKSWQRELVRIIRKIAQYFYPQRQTQVMNEGWATFTHYNIMNDLYDDGLITEGAMLEFLKSHTSVVFQPEWHQKYFNGLSPYVLGFNMMMDLKRVCEHPTEEDKQWFPNFAGSDWLETLHFAMNNFRDESFIQQFLSPTVIREMRLFVVGDNKKNPYNYIVEHIHDDVGYRRVREFLSKQYNLNYQDPDIQVYNVDKEGDRTLYLKHYVYNDIPLHETADEILKHIHRLWGYNVVLESVDTKGKVLKTYECKKEEKKD</sequence>
<dbReference type="InterPro" id="IPR057270">
    <property type="entry name" value="Ycgb-like"/>
</dbReference>
<organism evidence="3">
    <name type="scientific">marine sediment metagenome</name>
    <dbReference type="NCBI Taxonomy" id="412755"/>
    <lineage>
        <taxon>unclassified sequences</taxon>
        <taxon>metagenomes</taxon>
        <taxon>ecological metagenomes</taxon>
    </lineage>
</organism>
<feature type="domain" description="SpoVR protein-like N-terminal" evidence="1">
    <location>
        <begin position="13"/>
        <end position="431"/>
    </location>
</feature>
<dbReference type="InterPro" id="IPR056174">
    <property type="entry name" value="SpoVR_N"/>
</dbReference>
<feature type="domain" description="SpoVR-like C-terminal" evidence="2">
    <location>
        <begin position="435"/>
        <end position="487"/>
    </location>
</feature>
<dbReference type="PANTHER" id="PTHR30029">
    <property type="entry name" value="STAGE V SPORULATION PROTEIN R"/>
    <property type="match status" value="1"/>
</dbReference>
<dbReference type="InterPro" id="IPR007390">
    <property type="entry name" value="Spore_V_R"/>
</dbReference>
<accession>A0A0F9QS18</accession>
<dbReference type="Pfam" id="PF24755">
    <property type="entry name" value="SpoVR_C"/>
    <property type="match status" value="1"/>
</dbReference>